<feature type="compositionally biased region" description="Polar residues" evidence="1">
    <location>
        <begin position="127"/>
        <end position="138"/>
    </location>
</feature>
<dbReference type="AlphaFoldDB" id="A0A5B7HQG6"/>
<dbReference type="EMBL" id="VSRR010032954">
    <property type="protein sequence ID" value="MPC71477.1"/>
    <property type="molecule type" value="Genomic_DNA"/>
</dbReference>
<reference evidence="2 3" key="1">
    <citation type="submission" date="2019-05" db="EMBL/GenBank/DDBJ databases">
        <title>Another draft genome of Portunus trituberculatus and its Hox gene families provides insights of decapod evolution.</title>
        <authorList>
            <person name="Jeong J.-H."/>
            <person name="Song I."/>
            <person name="Kim S."/>
            <person name="Choi T."/>
            <person name="Kim D."/>
            <person name="Ryu S."/>
            <person name="Kim W."/>
        </authorList>
    </citation>
    <scope>NUCLEOTIDE SEQUENCE [LARGE SCALE GENOMIC DNA]</scope>
    <source>
        <tissue evidence="2">Muscle</tissue>
    </source>
</reference>
<organism evidence="2 3">
    <name type="scientific">Portunus trituberculatus</name>
    <name type="common">Swimming crab</name>
    <name type="synonym">Neptunus trituberculatus</name>
    <dbReference type="NCBI Taxonomy" id="210409"/>
    <lineage>
        <taxon>Eukaryota</taxon>
        <taxon>Metazoa</taxon>
        <taxon>Ecdysozoa</taxon>
        <taxon>Arthropoda</taxon>
        <taxon>Crustacea</taxon>
        <taxon>Multicrustacea</taxon>
        <taxon>Malacostraca</taxon>
        <taxon>Eumalacostraca</taxon>
        <taxon>Eucarida</taxon>
        <taxon>Decapoda</taxon>
        <taxon>Pleocyemata</taxon>
        <taxon>Brachyura</taxon>
        <taxon>Eubrachyura</taxon>
        <taxon>Portunoidea</taxon>
        <taxon>Portunidae</taxon>
        <taxon>Portuninae</taxon>
        <taxon>Portunus</taxon>
    </lineage>
</organism>
<evidence type="ECO:0000256" key="1">
    <source>
        <dbReference type="SAM" id="MobiDB-lite"/>
    </source>
</evidence>
<comment type="caution">
    <text evidence="2">The sequence shown here is derived from an EMBL/GenBank/DDBJ whole genome shotgun (WGS) entry which is preliminary data.</text>
</comment>
<evidence type="ECO:0000313" key="3">
    <source>
        <dbReference type="Proteomes" id="UP000324222"/>
    </source>
</evidence>
<dbReference type="Proteomes" id="UP000324222">
    <property type="component" value="Unassembled WGS sequence"/>
</dbReference>
<accession>A0A5B7HQG6</accession>
<evidence type="ECO:0000313" key="2">
    <source>
        <dbReference type="EMBL" id="MPC71477.1"/>
    </source>
</evidence>
<feature type="region of interest" description="Disordered" evidence="1">
    <location>
        <begin position="127"/>
        <end position="147"/>
    </location>
</feature>
<proteinExistence type="predicted"/>
<gene>
    <name evidence="2" type="ORF">E2C01_065755</name>
</gene>
<keyword evidence="3" id="KW-1185">Reference proteome</keyword>
<name>A0A5B7HQG6_PORTR</name>
<sequence>MLPLSLYRSLTHPMPIAPAQPARTNPLVCHLPALVDTLRSHCAPPYSLLPPVLLPAFVSSAVSSRRVCCVSPPSSSREPLLRINTRPTAAHLNGNWLRGRGVGAWKRLTLPRTQLIWTASSHLHLSSPPITTKASPTHASGHHSHLH</sequence>
<protein>
    <submittedName>
        <fullName evidence="2">Uncharacterized protein</fullName>
    </submittedName>
</protein>